<dbReference type="PROSITE" id="PS50949">
    <property type="entry name" value="HTH_GNTR"/>
    <property type="match status" value="1"/>
</dbReference>
<evidence type="ECO:0000256" key="2">
    <source>
        <dbReference type="ARBA" id="ARBA00023125"/>
    </source>
</evidence>
<dbReference type="AlphaFoldDB" id="A0A2R4MJA5"/>
<dbReference type="PANTHER" id="PTHR43537:SF5">
    <property type="entry name" value="UXU OPERON TRANSCRIPTIONAL REGULATOR"/>
    <property type="match status" value="1"/>
</dbReference>
<dbReference type="SUPFAM" id="SSF48008">
    <property type="entry name" value="GntR ligand-binding domain-like"/>
    <property type="match status" value="1"/>
</dbReference>
<keyword evidence="6" id="KW-1185">Reference proteome</keyword>
<dbReference type="RefSeq" id="WP_162889362.1">
    <property type="nucleotide sequence ID" value="NZ_CP021331.1"/>
</dbReference>
<dbReference type="SMART" id="SM00895">
    <property type="entry name" value="FCD"/>
    <property type="match status" value="1"/>
</dbReference>
<dbReference type="Gene3D" id="1.10.10.10">
    <property type="entry name" value="Winged helix-like DNA-binding domain superfamily/Winged helix DNA-binding domain"/>
    <property type="match status" value="1"/>
</dbReference>
<keyword evidence="3" id="KW-0804">Transcription</keyword>
<dbReference type="EMBL" id="CP021331">
    <property type="protein sequence ID" value="AVX06067.1"/>
    <property type="molecule type" value="Genomic_DNA"/>
</dbReference>
<evidence type="ECO:0000313" key="5">
    <source>
        <dbReference type="EMBL" id="AVX06067.1"/>
    </source>
</evidence>
<keyword evidence="1" id="KW-0805">Transcription regulation</keyword>
<dbReference type="SUPFAM" id="SSF46785">
    <property type="entry name" value="Winged helix' DNA-binding domain"/>
    <property type="match status" value="1"/>
</dbReference>
<evidence type="ECO:0000256" key="3">
    <source>
        <dbReference type="ARBA" id="ARBA00023163"/>
    </source>
</evidence>
<name>A0A2R4MJA5_9HYPH</name>
<dbReference type="KEGG" id="mmyr:MXMO3_03564"/>
<dbReference type="InterPro" id="IPR011711">
    <property type="entry name" value="GntR_C"/>
</dbReference>
<organism evidence="5 6">
    <name type="scientific">Maritalea myrionectae</name>
    <dbReference type="NCBI Taxonomy" id="454601"/>
    <lineage>
        <taxon>Bacteria</taxon>
        <taxon>Pseudomonadati</taxon>
        <taxon>Pseudomonadota</taxon>
        <taxon>Alphaproteobacteria</taxon>
        <taxon>Hyphomicrobiales</taxon>
        <taxon>Devosiaceae</taxon>
        <taxon>Maritalea</taxon>
    </lineage>
</organism>
<proteinExistence type="predicted"/>
<protein>
    <submittedName>
        <fullName evidence="5">Pyruvate dehydrogenase complex repressor</fullName>
    </submittedName>
</protein>
<gene>
    <name evidence="5" type="ORF">MXMO3_03564</name>
</gene>
<reference evidence="5 6" key="1">
    <citation type="submission" date="2017-05" db="EMBL/GenBank/DDBJ databases">
        <title>Genome Analysis of Maritalea myrionectae HL2708#5.</title>
        <authorList>
            <consortium name="Cotde Inc.-PKNU"/>
            <person name="Jang D."/>
            <person name="Oh H.-M."/>
        </authorList>
    </citation>
    <scope>NUCLEOTIDE SEQUENCE [LARGE SCALE GENOMIC DNA]</scope>
    <source>
        <strain evidence="5 6">HL2708#5</strain>
        <plasmid evidence="6">phl2708x3</plasmid>
    </source>
</reference>
<dbReference type="SMART" id="SM00345">
    <property type="entry name" value="HTH_GNTR"/>
    <property type="match status" value="2"/>
</dbReference>
<dbReference type="InterPro" id="IPR000524">
    <property type="entry name" value="Tscrpt_reg_HTH_GntR"/>
</dbReference>
<dbReference type="InterPro" id="IPR008920">
    <property type="entry name" value="TF_FadR/GntR_C"/>
</dbReference>
<dbReference type="Pfam" id="PF07729">
    <property type="entry name" value="FCD"/>
    <property type="match status" value="1"/>
</dbReference>
<dbReference type="Pfam" id="PF00392">
    <property type="entry name" value="GntR"/>
    <property type="match status" value="1"/>
</dbReference>
<dbReference type="Gene3D" id="1.20.120.530">
    <property type="entry name" value="GntR ligand-binding domain-like"/>
    <property type="match status" value="1"/>
</dbReference>
<evidence type="ECO:0000259" key="4">
    <source>
        <dbReference type="PROSITE" id="PS50949"/>
    </source>
</evidence>
<sequence>MSLPSLKIQNIDEVVEDRLEFLIISGVFRPDQPIPSERALAQELGVSRTAVRLALSRLRAKRLIQKTKSGHKVSVALSENLMAALSTTMARHPRDMMNLWWFLILESHRVARQKATGIDQQRISNAIRQLADAFETKRSKGQCAALSELSMRLAEASYNFCFIQSMHIILRVAEPAFVSVLRSFDGKQRLLWLKRLSELQLTSDIYAEVPTGLEELDFPTETPSQIETGGLKGAGLETNGATSRLVEFLSMEQFRIGDHVPPVNDLANRLSYSEDAIQLALLELVALDMLQHESRNKYIILQSEPASPIAKLIESILRQSYAVETVFEFRISVESAIAAAAARNINETQIAEFENLLSDMSELAGKDSDAYSVLDAKFHERLAQVSRQPALSALSGAFQPIITHVIQHWLSKHSHKIGDNLRIHMQHVELFKAVKTHNPNAAARQMQDHLAYVLKSLARFEHENHLLGIAQLRESVQ</sequence>
<keyword evidence="2" id="KW-0238">DNA-binding</keyword>
<dbReference type="PANTHER" id="PTHR43537">
    <property type="entry name" value="TRANSCRIPTIONAL REGULATOR, GNTR FAMILY"/>
    <property type="match status" value="1"/>
</dbReference>
<dbReference type="InterPro" id="IPR036388">
    <property type="entry name" value="WH-like_DNA-bd_sf"/>
</dbReference>
<evidence type="ECO:0000313" key="6">
    <source>
        <dbReference type="Proteomes" id="UP000258927"/>
    </source>
</evidence>
<accession>A0A2R4MJA5</accession>
<dbReference type="GO" id="GO:0003700">
    <property type="term" value="F:DNA-binding transcription factor activity"/>
    <property type="evidence" value="ECO:0007669"/>
    <property type="project" value="InterPro"/>
</dbReference>
<dbReference type="Proteomes" id="UP000258927">
    <property type="component" value="Plasmid pHL2708X3"/>
</dbReference>
<geneLocation type="plasmid" evidence="6">
    <name>phl2708x3</name>
</geneLocation>
<feature type="domain" description="HTH gntR-type" evidence="4">
    <location>
        <begin position="9"/>
        <end position="78"/>
    </location>
</feature>
<dbReference type="GO" id="GO:0003677">
    <property type="term" value="F:DNA binding"/>
    <property type="evidence" value="ECO:0007669"/>
    <property type="project" value="UniProtKB-KW"/>
</dbReference>
<keyword evidence="5" id="KW-0670">Pyruvate</keyword>
<dbReference type="InterPro" id="IPR036390">
    <property type="entry name" value="WH_DNA-bd_sf"/>
</dbReference>
<evidence type="ECO:0000256" key="1">
    <source>
        <dbReference type="ARBA" id="ARBA00023015"/>
    </source>
</evidence>
<dbReference type="PRINTS" id="PR00035">
    <property type="entry name" value="HTHGNTR"/>
</dbReference>
<keyword evidence="5" id="KW-0614">Plasmid</keyword>
<dbReference type="CDD" id="cd07377">
    <property type="entry name" value="WHTH_GntR"/>
    <property type="match status" value="1"/>
</dbReference>